<comment type="similarity">
    <text evidence="1">Belongs to the LOR family.</text>
</comment>
<evidence type="ECO:0000256" key="2">
    <source>
        <dbReference type="ARBA" id="ARBA00022679"/>
    </source>
</evidence>
<keyword evidence="12" id="KW-1185">Reference proteome</keyword>
<dbReference type="Gene3D" id="3.30.40.10">
    <property type="entry name" value="Zinc/RING finger domain, C3HC4 (zinc finger)"/>
    <property type="match status" value="1"/>
</dbReference>
<dbReference type="PROSITE" id="PS50089">
    <property type="entry name" value="ZF_RING_2"/>
    <property type="match status" value="1"/>
</dbReference>
<evidence type="ECO:0000313" key="12">
    <source>
        <dbReference type="Proteomes" id="UP000823674"/>
    </source>
</evidence>
<keyword evidence="6" id="KW-0833">Ubl conjugation pathway</keyword>
<feature type="domain" description="RING-type" evidence="10">
    <location>
        <begin position="313"/>
        <end position="469"/>
    </location>
</feature>
<keyword evidence="2" id="KW-0808">Transferase</keyword>
<evidence type="ECO:0000256" key="7">
    <source>
        <dbReference type="ARBA" id="ARBA00022833"/>
    </source>
</evidence>
<evidence type="ECO:0000256" key="4">
    <source>
        <dbReference type="ARBA" id="ARBA00022737"/>
    </source>
</evidence>
<dbReference type="Pfam" id="PF04525">
    <property type="entry name" value="LOR"/>
    <property type="match status" value="1"/>
</dbReference>
<dbReference type="CDD" id="cd22584">
    <property type="entry name" value="Rcat_RBR_unk"/>
    <property type="match status" value="1"/>
</dbReference>
<dbReference type="Gene3D" id="2.40.160.200">
    <property type="entry name" value="LURP1-related"/>
    <property type="match status" value="1"/>
</dbReference>
<dbReference type="PANTHER" id="PTHR31087">
    <property type="match status" value="1"/>
</dbReference>
<evidence type="ECO:0000259" key="10">
    <source>
        <dbReference type="PROSITE" id="PS51873"/>
    </source>
</evidence>
<dbReference type="Gene3D" id="1.20.120.1750">
    <property type="match status" value="1"/>
</dbReference>
<keyword evidence="3" id="KW-0479">Metal-binding</keyword>
<evidence type="ECO:0000313" key="11">
    <source>
        <dbReference type="EMBL" id="KAG5405764.1"/>
    </source>
</evidence>
<dbReference type="InterPro" id="IPR025659">
    <property type="entry name" value="Tubby-like_C"/>
</dbReference>
<keyword evidence="5 8" id="KW-0863">Zinc-finger</keyword>
<accession>A0ABQ7N7N4</accession>
<dbReference type="SUPFAM" id="SSF57850">
    <property type="entry name" value="RING/U-box"/>
    <property type="match status" value="2"/>
</dbReference>
<dbReference type="PROSITE" id="PS51873">
    <property type="entry name" value="TRIAD"/>
    <property type="match status" value="1"/>
</dbReference>
<dbReference type="InterPro" id="IPR044066">
    <property type="entry name" value="TRIAD_supradom"/>
</dbReference>
<reference evidence="11 12" key="1">
    <citation type="submission" date="2021-03" db="EMBL/GenBank/DDBJ databases">
        <authorList>
            <person name="King G.J."/>
            <person name="Bancroft I."/>
            <person name="Baten A."/>
            <person name="Bloomfield J."/>
            <person name="Borpatragohain P."/>
            <person name="He Z."/>
            <person name="Irish N."/>
            <person name="Irwin J."/>
            <person name="Liu K."/>
            <person name="Mauleon R.P."/>
            <person name="Moore J."/>
            <person name="Morris R."/>
            <person name="Ostergaard L."/>
            <person name="Wang B."/>
            <person name="Wells R."/>
        </authorList>
    </citation>
    <scope>NUCLEOTIDE SEQUENCE [LARGE SCALE GENOMIC DNA]</scope>
    <source>
        <strain evidence="11">R-o-18</strain>
        <tissue evidence="11">Leaf</tissue>
    </source>
</reference>
<dbReference type="InterPro" id="IPR007612">
    <property type="entry name" value="LOR"/>
</dbReference>
<feature type="domain" description="RING-type" evidence="9">
    <location>
        <begin position="317"/>
        <end position="363"/>
    </location>
</feature>
<organism evidence="11 12">
    <name type="scientific">Brassica rapa subsp. trilocularis</name>
    <dbReference type="NCBI Taxonomy" id="1813537"/>
    <lineage>
        <taxon>Eukaryota</taxon>
        <taxon>Viridiplantae</taxon>
        <taxon>Streptophyta</taxon>
        <taxon>Embryophyta</taxon>
        <taxon>Tracheophyta</taxon>
        <taxon>Spermatophyta</taxon>
        <taxon>Magnoliopsida</taxon>
        <taxon>eudicotyledons</taxon>
        <taxon>Gunneridae</taxon>
        <taxon>Pentapetalae</taxon>
        <taxon>rosids</taxon>
        <taxon>malvids</taxon>
        <taxon>Brassicales</taxon>
        <taxon>Brassicaceae</taxon>
        <taxon>Brassiceae</taxon>
        <taxon>Brassica</taxon>
    </lineage>
</organism>
<gene>
    <name evidence="11" type="primary">A03p040870.1_BraROA</name>
    <name evidence="11" type="ORF">IGI04_011883</name>
</gene>
<dbReference type="Proteomes" id="UP000823674">
    <property type="component" value="Chromosome A03"/>
</dbReference>
<dbReference type="PANTHER" id="PTHR31087:SF153">
    <property type="entry name" value="PROTEIN LURP-ONE-RELATED 11"/>
    <property type="match status" value="1"/>
</dbReference>
<dbReference type="InterPro" id="IPR013083">
    <property type="entry name" value="Znf_RING/FYVE/PHD"/>
</dbReference>
<evidence type="ECO:0000256" key="5">
    <source>
        <dbReference type="ARBA" id="ARBA00022771"/>
    </source>
</evidence>
<evidence type="ECO:0008006" key="13">
    <source>
        <dbReference type="Google" id="ProtNLM"/>
    </source>
</evidence>
<dbReference type="EMBL" id="JADBGQ010000003">
    <property type="protein sequence ID" value="KAG5405764.1"/>
    <property type="molecule type" value="Genomic_DNA"/>
</dbReference>
<keyword evidence="7" id="KW-0862">Zinc</keyword>
<evidence type="ECO:0000256" key="3">
    <source>
        <dbReference type="ARBA" id="ARBA00022723"/>
    </source>
</evidence>
<proteinExistence type="inferred from homology"/>
<dbReference type="InterPro" id="IPR038595">
    <property type="entry name" value="LOR_sf"/>
</dbReference>
<evidence type="ECO:0000256" key="8">
    <source>
        <dbReference type="PROSITE-ProRule" id="PRU00175"/>
    </source>
</evidence>
<evidence type="ECO:0000256" key="6">
    <source>
        <dbReference type="ARBA" id="ARBA00022786"/>
    </source>
</evidence>
<evidence type="ECO:0000256" key="1">
    <source>
        <dbReference type="ARBA" id="ARBA00005437"/>
    </source>
</evidence>
<protein>
    <recommendedName>
        <fullName evidence="13">RING-type domain-containing protein</fullName>
    </recommendedName>
</protein>
<dbReference type="InterPro" id="IPR001841">
    <property type="entry name" value="Znf_RING"/>
</dbReference>
<dbReference type="SUPFAM" id="SSF54518">
    <property type="entry name" value="Tubby C-terminal domain-like"/>
    <property type="match status" value="1"/>
</dbReference>
<comment type="caution">
    <text evidence="11">The sequence shown here is derived from an EMBL/GenBank/DDBJ whole genome shotgun (WGS) entry which is preliminary data.</text>
</comment>
<keyword evidence="4" id="KW-0677">Repeat</keyword>
<dbReference type="Pfam" id="PF01485">
    <property type="entry name" value="IBR"/>
    <property type="match status" value="1"/>
</dbReference>
<evidence type="ECO:0000259" key="9">
    <source>
        <dbReference type="PROSITE" id="PS50089"/>
    </source>
</evidence>
<dbReference type="InterPro" id="IPR002867">
    <property type="entry name" value="IBR_dom"/>
</dbReference>
<name>A0ABQ7N7N4_BRACM</name>
<sequence>MQIYRRPYETKAWQNRICPAETMVKIHPDRTTSGAREETSSPYLTTEKESFTIWMKSLVFNTNGCTVFDSKGNIIYRVDNYNSKSCREVYLMDLHGHVLFTLRSQKFGLFKTWEGYRSPSGTSDSTTNSEYFRVKSNIFQVPSKDSYSSYRVLTGSCRKNEQYHYKMVTRGSSLGIEDICGRVVAEVKRKQSRKGLEFGDDVLTMVVESQVDHSFIIGLVLTHRLINHMGTCFSSSSSSRTRMEDYYYYPALYDYDKGYTPYARNLHLQEALSSSLVSSIAETNHYPQLHRRMASPIKQKEPETKTEKPAEPSRWLCMICMDEKSPSDIFRGTTSCTHYYCTECTVRCVMTKIEGNIAMIKCPDVDCTRLLEPYTCRNIIPGDLFERWDKALGGNTKKKKKSSDEEDAMLIQMANKKHWRRCPSCKFYVEKIDGCVHMSCRCGFKFCYRCGAASSYSHACHIRSLILKY</sequence>